<evidence type="ECO:0000256" key="1">
    <source>
        <dbReference type="ARBA" id="ARBA00023015"/>
    </source>
</evidence>
<dbReference type="KEGG" id="mol:YLM1_1578"/>
<keyword evidence="1" id="KW-0805">Transcription regulation</keyword>
<dbReference type="RefSeq" id="WP_067148224.1">
    <property type="nucleotide sequence ID" value="NZ_CP014265.1"/>
</dbReference>
<organism evidence="5 7">
    <name type="scientific">Methanobrevibacter olleyae</name>
    <dbReference type="NCBI Taxonomy" id="294671"/>
    <lineage>
        <taxon>Archaea</taxon>
        <taxon>Methanobacteriati</taxon>
        <taxon>Methanobacteriota</taxon>
        <taxon>Methanomada group</taxon>
        <taxon>Methanobacteria</taxon>
        <taxon>Methanobacteriales</taxon>
        <taxon>Methanobacteriaceae</taxon>
        <taxon>Methanobrevibacter</taxon>
    </lineage>
</organism>
<dbReference type="OrthoDB" id="10490at2157"/>
<dbReference type="Proteomes" id="UP000066376">
    <property type="component" value="Chromosome"/>
</dbReference>
<reference evidence="8" key="4">
    <citation type="submission" date="2016-10" db="EMBL/GenBank/DDBJ databases">
        <authorList>
            <person name="Varghese N."/>
        </authorList>
    </citation>
    <scope>NUCLEOTIDE SEQUENCE [LARGE SCALE GENOMIC DNA]</scope>
    <source>
        <strain evidence="8">DSM 16632</strain>
    </source>
</reference>
<reference evidence="5 7" key="1">
    <citation type="journal article" date="2016" name="Genome Announc.">
        <title>Draft Genome Sequence of the Rumen Methanogen Methanobrevibacter olleyae YLM1.</title>
        <authorList>
            <person name="Kelly W.J."/>
            <person name="Li D."/>
            <person name="Lambie S.C."/>
            <person name="Cox F."/>
            <person name="Attwood G.T."/>
            <person name="Altermann E."/>
            <person name="Leahy S.C."/>
        </authorList>
    </citation>
    <scope>NUCLEOTIDE SEQUENCE [LARGE SCALE GENOMIC DNA]</scope>
    <source>
        <strain evidence="5 7">YLM1</strain>
    </source>
</reference>
<dbReference type="Proteomes" id="UP000183442">
    <property type="component" value="Unassembled WGS sequence"/>
</dbReference>
<dbReference type="SUPFAM" id="SSF46785">
    <property type="entry name" value="Winged helix' DNA-binding domain"/>
    <property type="match status" value="1"/>
</dbReference>
<dbReference type="STRING" id="294671.YLM1_1578"/>
<keyword evidence="3" id="KW-0804">Transcription</keyword>
<reference evidence="7" key="2">
    <citation type="submission" date="2016-02" db="EMBL/GenBank/DDBJ databases">
        <title>The draft genome sequence of the rumen methanogen Methanobrevibacter olleyae YLM1.</title>
        <authorList>
            <consortium name="New Zealand Agricultural Greenhouse Gas Research Centre/Pastoral Greenhouse Gas Research Consortium"/>
            <person name="Kelly W.J."/>
            <person name="Li D."/>
            <person name="Lambie S.C."/>
            <person name="Attwood G.T."/>
            <person name="Altermann E."/>
            <person name="Leahy S.C."/>
        </authorList>
    </citation>
    <scope>NUCLEOTIDE SEQUENCE [LARGE SCALE GENOMIC DNA]</scope>
    <source>
        <strain evidence="7">YLM1</strain>
    </source>
</reference>
<dbReference type="Pfam" id="PF01638">
    <property type="entry name" value="HxlR"/>
    <property type="match status" value="1"/>
</dbReference>
<dbReference type="InterPro" id="IPR036390">
    <property type="entry name" value="WH_DNA-bd_sf"/>
</dbReference>
<name>A0A126R171_METOL</name>
<dbReference type="EMBL" id="CP014265">
    <property type="protein sequence ID" value="AMK16133.1"/>
    <property type="molecule type" value="Genomic_DNA"/>
</dbReference>
<dbReference type="PANTHER" id="PTHR33204">
    <property type="entry name" value="TRANSCRIPTIONAL REGULATOR, MARR FAMILY"/>
    <property type="match status" value="1"/>
</dbReference>
<keyword evidence="2" id="KW-0238">DNA-binding</keyword>
<evidence type="ECO:0000313" key="6">
    <source>
        <dbReference type="EMBL" id="SFL32306.1"/>
    </source>
</evidence>
<dbReference type="GO" id="GO:0003677">
    <property type="term" value="F:DNA binding"/>
    <property type="evidence" value="ECO:0007669"/>
    <property type="project" value="UniProtKB-KW"/>
</dbReference>
<evidence type="ECO:0000313" key="5">
    <source>
        <dbReference type="EMBL" id="AMK16133.1"/>
    </source>
</evidence>
<evidence type="ECO:0000256" key="3">
    <source>
        <dbReference type="ARBA" id="ARBA00023163"/>
    </source>
</evidence>
<protein>
    <submittedName>
        <fullName evidence="5">HxlR family transcriptional regulator</fullName>
    </submittedName>
    <submittedName>
        <fullName evidence="6">Transcriptional regulator, HxlR family</fullName>
    </submittedName>
</protein>
<gene>
    <name evidence="6" type="ORF">SAMN02910297_00574</name>
    <name evidence="5" type="ORF">YLM1_1578</name>
</gene>
<dbReference type="PANTHER" id="PTHR33204:SF18">
    <property type="entry name" value="TRANSCRIPTIONAL REGULATORY PROTEIN"/>
    <property type="match status" value="1"/>
</dbReference>
<keyword evidence="7" id="KW-1185">Reference proteome</keyword>
<dbReference type="EMBL" id="FOTL01000006">
    <property type="protein sequence ID" value="SFL32306.1"/>
    <property type="molecule type" value="Genomic_DNA"/>
</dbReference>
<dbReference type="InterPro" id="IPR036388">
    <property type="entry name" value="WH-like_DNA-bd_sf"/>
</dbReference>
<reference evidence="6" key="3">
    <citation type="submission" date="2016-10" db="EMBL/GenBank/DDBJ databases">
        <authorList>
            <person name="de Groot N.N."/>
        </authorList>
    </citation>
    <scope>NUCLEOTIDE SEQUENCE [LARGE SCALE GENOMIC DNA]</scope>
    <source>
        <strain evidence="6">DSM 16632</strain>
    </source>
</reference>
<accession>A0A126R171</accession>
<dbReference type="AlphaFoldDB" id="A0A126R171"/>
<evidence type="ECO:0000313" key="8">
    <source>
        <dbReference type="Proteomes" id="UP000183442"/>
    </source>
</evidence>
<evidence type="ECO:0000256" key="2">
    <source>
        <dbReference type="ARBA" id="ARBA00023125"/>
    </source>
</evidence>
<proteinExistence type="predicted"/>
<dbReference type="InterPro" id="IPR002577">
    <property type="entry name" value="HTH_HxlR"/>
</dbReference>
<dbReference type="PROSITE" id="PS51118">
    <property type="entry name" value="HTH_HXLR"/>
    <property type="match status" value="1"/>
</dbReference>
<sequence length="127" mass="14911">MVEEKAKKCPVELAMGLINKKWVIQLLRDMFFGVSRFNEFKEDKPNLSNKVLSNCLKEMEYNGLIQRIVDDEDPLNIEYKLTEKGLALNKVIYELVMFSLTTDIDNEYYSEEDKTEIAKIFEKQLFG</sequence>
<evidence type="ECO:0000313" key="7">
    <source>
        <dbReference type="Proteomes" id="UP000066376"/>
    </source>
</evidence>
<evidence type="ECO:0000259" key="4">
    <source>
        <dbReference type="PROSITE" id="PS51118"/>
    </source>
</evidence>
<dbReference type="Gene3D" id="1.10.10.10">
    <property type="entry name" value="Winged helix-like DNA-binding domain superfamily/Winged helix DNA-binding domain"/>
    <property type="match status" value="1"/>
</dbReference>
<feature type="domain" description="HTH hxlR-type" evidence="4">
    <location>
        <begin position="9"/>
        <end position="107"/>
    </location>
</feature>
<dbReference type="PATRIC" id="fig|294671.3.peg.1642"/>
<dbReference type="GeneID" id="28489896"/>